<dbReference type="VEuPathDB" id="FungiDB:RhiirFUN_004290"/>
<organism evidence="2 3">
    <name type="scientific">Rhizophagus irregularis</name>
    <dbReference type="NCBI Taxonomy" id="588596"/>
    <lineage>
        <taxon>Eukaryota</taxon>
        <taxon>Fungi</taxon>
        <taxon>Fungi incertae sedis</taxon>
        <taxon>Mucoromycota</taxon>
        <taxon>Glomeromycotina</taxon>
        <taxon>Glomeromycetes</taxon>
        <taxon>Glomerales</taxon>
        <taxon>Glomeraceae</taxon>
        <taxon>Rhizophagus</taxon>
    </lineage>
</organism>
<dbReference type="AlphaFoldDB" id="A0A2I1G0T1"/>
<keyword evidence="3" id="KW-1185">Reference proteome</keyword>
<dbReference type="SUPFAM" id="SSF81383">
    <property type="entry name" value="F-box domain"/>
    <property type="match status" value="1"/>
</dbReference>
<comment type="caution">
    <text evidence="2">The sequence shown here is derived from an EMBL/GenBank/DDBJ whole genome shotgun (WGS) entry which is preliminary data.</text>
</comment>
<name>A0A2I1G0T1_9GLOM</name>
<evidence type="ECO:0000259" key="1">
    <source>
        <dbReference type="Pfam" id="PF12937"/>
    </source>
</evidence>
<feature type="domain" description="F-box" evidence="1">
    <location>
        <begin position="3"/>
        <end position="47"/>
    </location>
</feature>
<dbReference type="VEuPathDB" id="FungiDB:FUN_024459"/>
<dbReference type="Pfam" id="PF12937">
    <property type="entry name" value="F-box-like"/>
    <property type="match status" value="1"/>
</dbReference>
<dbReference type="Proteomes" id="UP000234323">
    <property type="component" value="Unassembled WGS sequence"/>
</dbReference>
<dbReference type="InterPro" id="IPR001810">
    <property type="entry name" value="F-box_dom"/>
</dbReference>
<reference evidence="2 3" key="1">
    <citation type="submission" date="2015-10" db="EMBL/GenBank/DDBJ databases">
        <title>Genome analyses suggest a sexual origin of heterokaryosis in a supposedly ancient asexual fungus.</title>
        <authorList>
            <person name="Ropars J."/>
            <person name="Sedzielewska K."/>
            <person name="Noel J."/>
            <person name="Charron P."/>
            <person name="Farinelli L."/>
            <person name="Marton T."/>
            <person name="Kruger M."/>
            <person name="Pelin A."/>
            <person name="Brachmann A."/>
            <person name="Corradi N."/>
        </authorList>
    </citation>
    <scope>NUCLEOTIDE SEQUENCE [LARGE SCALE GENOMIC DNA]</scope>
    <source>
        <strain evidence="2 3">A4</strain>
    </source>
</reference>
<dbReference type="EMBL" id="LLXI01000092">
    <property type="protein sequence ID" value="PKY40225.1"/>
    <property type="molecule type" value="Genomic_DNA"/>
</dbReference>
<evidence type="ECO:0000313" key="2">
    <source>
        <dbReference type="EMBL" id="PKY40225.1"/>
    </source>
</evidence>
<proteinExistence type="predicted"/>
<dbReference type="CDD" id="cd09917">
    <property type="entry name" value="F-box_SF"/>
    <property type="match status" value="1"/>
</dbReference>
<dbReference type="Gene3D" id="3.80.10.10">
    <property type="entry name" value="Ribonuclease Inhibitor"/>
    <property type="match status" value="1"/>
</dbReference>
<dbReference type="SUPFAM" id="SSF52047">
    <property type="entry name" value="RNI-like"/>
    <property type="match status" value="1"/>
</dbReference>
<dbReference type="InterPro" id="IPR036047">
    <property type="entry name" value="F-box-like_dom_sf"/>
</dbReference>
<protein>
    <recommendedName>
        <fullName evidence="1">F-box domain-containing protein</fullName>
    </recommendedName>
</protein>
<gene>
    <name evidence="2" type="ORF">RhiirA4_453549</name>
</gene>
<dbReference type="VEuPathDB" id="FungiDB:RhiirA1_450690"/>
<dbReference type="InterPro" id="IPR032675">
    <property type="entry name" value="LRR_dom_sf"/>
</dbReference>
<sequence>MPCQLPVDCLNEIFEYLEKDKVSLYSCLLVNRLWCEVSVRILWRNIWIGKSITYGRHRLKVKPAILNTLIICLPNDSKNHLLEKRILNSTQISKTPLFDYVSFCKVLSIHAIGQVIIDVFRSQKYLTKEIIKMFVKKIYSVKKLSYYTNNSNTVNLSFLRYPGAKECLTNLSKLSCSTDVKSAFFYKLSQICYNIQSLNMEFKSVVSNGLKDLICSQNNLKYLSLSQTYGIADWTDIIPSLSKHSNTLIKLKIYGCEYYTRFRPLLSFVTRFTNLRELILSFRYKHNFSELDNNLKCVIFPYLQILKFPHSCPDDDILIKFLENNGKNLLEFYINSSDSLNLAIAKFCPNLKSLYTLFNFDKIETLKIILNDCQQLESIETKYITGLLSEKDLLETLAKYLSKNFYKLKLIICLDSHLVPKDLEEFFNNWKNRVSSKSFSFIIKGWNNSLESNHEGNMKVFEKYKKLGIVSKFDISY</sequence>
<evidence type="ECO:0000313" key="3">
    <source>
        <dbReference type="Proteomes" id="UP000234323"/>
    </source>
</evidence>
<accession>A0A2I1G0T1</accession>